<dbReference type="EMBL" id="MN739534">
    <property type="protein sequence ID" value="QHT11429.1"/>
    <property type="molecule type" value="Genomic_DNA"/>
</dbReference>
<evidence type="ECO:0000313" key="1">
    <source>
        <dbReference type="EMBL" id="QHT11429.1"/>
    </source>
</evidence>
<reference evidence="1" key="1">
    <citation type="journal article" date="2020" name="Nature">
        <title>Giant virus diversity and host interactions through global metagenomics.</title>
        <authorList>
            <person name="Schulz F."/>
            <person name="Roux S."/>
            <person name="Paez-Espino D."/>
            <person name="Jungbluth S."/>
            <person name="Walsh D.A."/>
            <person name="Denef V.J."/>
            <person name="McMahon K.D."/>
            <person name="Konstantinidis K.T."/>
            <person name="Eloe-Fadrosh E.A."/>
            <person name="Kyrpides N.C."/>
            <person name="Woyke T."/>
        </authorList>
    </citation>
    <scope>NUCLEOTIDE SEQUENCE</scope>
    <source>
        <strain evidence="1">GVMAG-M-3300023174-116</strain>
    </source>
</reference>
<accession>A0A6C0D6A0</accession>
<proteinExistence type="predicted"/>
<dbReference type="AlphaFoldDB" id="A0A6C0D6A0"/>
<organism evidence="1">
    <name type="scientific">viral metagenome</name>
    <dbReference type="NCBI Taxonomy" id="1070528"/>
    <lineage>
        <taxon>unclassified sequences</taxon>
        <taxon>metagenomes</taxon>
        <taxon>organismal metagenomes</taxon>
    </lineage>
</organism>
<name>A0A6C0D6A0_9ZZZZ</name>
<sequence length="182" mass="21145">MNDLSKNDLSKNIIIEKDECKRIRKHNAIKLPSTLADVNIPKYINYYNECYNIEQKLYREYFKIEKHPYQEKNKTYISSKSNKISILEKLDQIKKILNELNAINANDALNANDANGANVVKLPKYISIKNHVTDSNKFYLVYDKKGASRCTLQLLCNKSLPLIQSLNNFLEIINNKFANKID</sequence>
<protein>
    <submittedName>
        <fullName evidence="1">Uncharacterized protein</fullName>
    </submittedName>
</protein>